<dbReference type="RefSeq" id="WP_109330355.1">
    <property type="nucleotide sequence ID" value="NZ_CP021354.1"/>
</dbReference>
<dbReference type="AlphaFoldDB" id="A0A2S2BW58"/>
<dbReference type="OrthoDB" id="4483269at2"/>
<evidence type="ECO:0000313" key="3">
    <source>
        <dbReference type="EMBL" id="AWK72870.1"/>
    </source>
</evidence>
<gene>
    <name evidence="3" type="ORF">CBI38_16215</name>
</gene>
<accession>A0A2S2BW58</accession>
<dbReference type="PANTHER" id="PTHR43802">
    <property type="entry name" value="ENOYL-COA HYDRATASE"/>
    <property type="match status" value="1"/>
</dbReference>
<reference evidence="3 4" key="1">
    <citation type="submission" date="2017-05" db="EMBL/GenBank/DDBJ databases">
        <title>Isolation of Rhodococcus sp. S2-17 biodegrading of BP-3.</title>
        <authorList>
            <person name="Lee Y."/>
            <person name="Kim K.H."/>
            <person name="Chun B.H."/>
            <person name="Jung H.S."/>
            <person name="Jeon C.O."/>
        </authorList>
    </citation>
    <scope>NUCLEOTIDE SEQUENCE [LARGE SCALE GENOMIC DNA]</scope>
    <source>
        <strain evidence="3 4">S2-17</strain>
    </source>
</reference>
<name>A0A2S2BW58_9NOCA</name>
<dbReference type="SUPFAM" id="SSF52096">
    <property type="entry name" value="ClpP/crotonase"/>
    <property type="match status" value="1"/>
</dbReference>
<evidence type="ECO:0000256" key="1">
    <source>
        <dbReference type="ARBA" id="ARBA00005254"/>
    </source>
</evidence>
<feature type="region of interest" description="Disordered" evidence="2">
    <location>
        <begin position="213"/>
        <end position="254"/>
    </location>
</feature>
<comment type="similarity">
    <text evidence="1">Belongs to the enoyl-CoA hydratase/isomerase family.</text>
</comment>
<dbReference type="Pfam" id="PF00378">
    <property type="entry name" value="ECH_1"/>
    <property type="match status" value="1"/>
</dbReference>
<keyword evidence="4" id="KW-1185">Reference proteome</keyword>
<dbReference type="GO" id="GO:0003824">
    <property type="term" value="F:catalytic activity"/>
    <property type="evidence" value="ECO:0007669"/>
    <property type="project" value="UniProtKB-ARBA"/>
</dbReference>
<proteinExistence type="inferred from homology"/>
<dbReference type="PANTHER" id="PTHR43802:SF1">
    <property type="entry name" value="IP11341P-RELATED"/>
    <property type="match status" value="1"/>
</dbReference>
<protein>
    <submittedName>
        <fullName evidence="3">Carnitinyl-CoA dehydratase</fullName>
    </submittedName>
</protein>
<dbReference type="InterPro" id="IPR001753">
    <property type="entry name" value="Enoyl-CoA_hydra/iso"/>
</dbReference>
<dbReference type="CDD" id="cd06558">
    <property type="entry name" value="crotonase-like"/>
    <property type="match status" value="1"/>
</dbReference>
<dbReference type="Proteomes" id="UP000245711">
    <property type="component" value="Chromosome"/>
</dbReference>
<dbReference type="EMBL" id="CP021354">
    <property type="protein sequence ID" value="AWK72870.1"/>
    <property type="molecule type" value="Genomic_DNA"/>
</dbReference>
<evidence type="ECO:0000256" key="2">
    <source>
        <dbReference type="SAM" id="MobiDB-lite"/>
    </source>
</evidence>
<dbReference type="KEGG" id="roz:CBI38_16215"/>
<sequence>MNRKDKAVEQFGRSDHRGAAFLERRGSVAVITLNRPDLRNVVDAAVSAGVAAAMETLARSPDLRVGIITGAGDAFCAGADVAALSAGHSIDAPGHPEWGFAGFVRHEIDKPVIAAVNGSASGRGLDLVLACNAAIVSSHATLGPREVRRFEDCNFRSGALGGRLRFESVSLRDTLHPETALRCGIIDRIVHPHEVLPEAMRLARALATTRPRPDGIGAAVLRRRAGKDNRRPQRSCGADAHDQRHSRRGTDTPC</sequence>
<evidence type="ECO:0000313" key="4">
    <source>
        <dbReference type="Proteomes" id="UP000245711"/>
    </source>
</evidence>
<organism evidence="3 4">
    <name type="scientific">Rhodococcus oxybenzonivorans</name>
    <dbReference type="NCBI Taxonomy" id="1990687"/>
    <lineage>
        <taxon>Bacteria</taxon>
        <taxon>Bacillati</taxon>
        <taxon>Actinomycetota</taxon>
        <taxon>Actinomycetes</taxon>
        <taxon>Mycobacteriales</taxon>
        <taxon>Nocardiaceae</taxon>
        <taxon>Rhodococcus</taxon>
    </lineage>
</organism>
<dbReference type="Gene3D" id="3.90.226.10">
    <property type="entry name" value="2-enoyl-CoA Hydratase, Chain A, domain 1"/>
    <property type="match status" value="1"/>
</dbReference>
<dbReference type="InterPro" id="IPR029045">
    <property type="entry name" value="ClpP/crotonase-like_dom_sf"/>
</dbReference>